<dbReference type="Proteomes" id="UP000192247">
    <property type="component" value="Unassembled WGS sequence"/>
</dbReference>
<proteinExistence type="predicted"/>
<dbReference type="InParanoid" id="A0A1V9X9Q5"/>
<dbReference type="AlphaFoldDB" id="A0A1V9X9Q5"/>
<evidence type="ECO:0000313" key="1">
    <source>
        <dbReference type="EMBL" id="OQR70285.1"/>
    </source>
</evidence>
<organism evidence="1 2">
    <name type="scientific">Tropilaelaps mercedesae</name>
    <dbReference type="NCBI Taxonomy" id="418985"/>
    <lineage>
        <taxon>Eukaryota</taxon>
        <taxon>Metazoa</taxon>
        <taxon>Ecdysozoa</taxon>
        <taxon>Arthropoda</taxon>
        <taxon>Chelicerata</taxon>
        <taxon>Arachnida</taxon>
        <taxon>Acari</taxon>
        <taxon>Parasitiformes</taxon>
        <taxon>Mesostigmata</taxon>
        <taxon>Gamasina</taxon>
        <taxon>Dermanyssoidea</taxon>
        <taxon>Laelapidae</taxon>
        <taxon>Tropilaelaps</taxon>
    </lineage>
</organism>
<reference evidence="1 2" key="1">
    <citation type="journal article" date="2017" name="Gigascience">
        <title>Draft genome of the honey bee ectoparasitic mite, Tropilaelaps mercedesae, is shaped by the parasitic life history.</title>
        <authorList>
            <person name="Dong X."/>
            <person name="Armstrong S.D."/>
            <person name="Xia D."/>
            <person name="Makepeace B.L."/>
            <person name="Darby A.C."/>
            <person name="Kadowaki T."/>
        </authorList>
    </citation>
    <scope>NUCLEOTIDE SEQUENCE [LARGE SCALE GENOMIC DNA]</scope>
    <source>
        <strain evidence="1">Wuxi-XJTLU</strain>
    </source>
</reference>
<dbReference type="EMBL" id="MNPL01018014">
    <property type="protein sequence ID" value="OQR70285.1"/>
    <property type="molecule type" value="Genomic_DNA"/>
</dbReference>
<accession>A0A1V9X9Q5</accession>
<comment type="caution">
    <text evidence="1">The sequence shown here is derived from an EMBL/GenBank/DDBJ whole genome shotgun (WGS) entry which is preliminary data.</text>
</comment>
<name>A0A1V9X9Q5_9ACAR</name>
<protein>
    <submittedName>
        <fullName evidence="1">Uncharacterized protein</fullName>
    </submittedName>
</protein>
<sequence>MVFEFMQYGDLAELLRANAYRHTMPPAHWI</sequence>
<keyword evidence="2" id="KW-1185">Reference proteome</keyword>
<evidence type="ECO:0000313" key="2">
    <source>
        <dbReference type="Proteomes" id="UP000192247"/>
    </source>
</evidence>
<gene>
    <name evidence="1" type="ORF">BIW11_04189</name>
</gene>